<dbReference type="EMBL" id="GGEC01060547">
    <property type="protein sequence ID" value="MBX41031.1"/>
    <property type="molecule type" value="Transcribed_RNA"/>
</dbReference>
<organism evidence="1">
    <name type="scientific">Rhizophora mucronata</name>
    <name type="common">Asiatic mangrove</name>
    <dbReference type="NCBI Taxonomy" id="61149"/>
    <lineage>
        <taxon>Eukaryota</taxon>
        <taxon>Viridiplantae</taxon>
        <taxon>Streptophyta</taxon>
        <taxon>Embryophyta</taxon>
        <taxon>Tracheophyta</taxon>
        <taxon>Spermatophyta</taxon>
        <taxon>Magnoliopsida</taxon>
        <taxon>eudicotyledons</taxon>
        <taxon>Gunneridae</taxon>
        <taxon>Pentapetalae</taxon>
        <taxon>rosids</taxon>
        <taxon>fabids</taxon>
        <taxon>Malpighiales</taxon>
        <taxon>Rhizophoraceae</taxon>
        <taxon>Rhizophora</taxon>
    </lineage>
</organism>
<sequence length="35" mass="4156">MKPCRTNDKKNRTFSKIHYTFGIHQLENFCLLSLA</sequence>
<accession>A0A2P2NEY3</accession>
<evidence type="ECO:0000313" key="1">
    <source>
        <dbReference type="EMBL" id="MBX41031.1"/>
    </source>
</evidence>
<protein>
    <submittedName>
        <fullName evidence="1">Uncharacterized protein</fullName>
    </submittedName>
</protein>
<name>A0A2P2NEY3_RHIMU</name>
<dbReference type="AlphaFoldDB" id="A0A2P2NEY3"/>
<proteinExistence type="predicted"/>
<reference evidence="1" key="1">
    <citation type="submission" date="2018-02" db="EMBL/GenBank/DDBJ databases">
        <title>Rhizophora mucronata_Transcriptome.</title>
        <authorList>
            <person name="Meera S.P."/>
            <person name="Sreeshan A."/>
            <person name="Augustine A."/>
        </authorList>
    </citation>
    <scope>NUCLEOTIDE SEQUENCE</scope>
    <source>
        <tissue evidence="1">Leaf</tissue>
    </source>
</reference>